<dbReference type="AlphaFoldDB" id="A0A1X1YBU8"/>
<organism evidence="1 2">
    <name type="scientific">Mycolicibacter longobardus</name>
    <dbReference type="NCBI Taxonomy" id="1108812"/>
    <lineage>
        <taxon>Bacteria</taxon>
        <taxon>Bacillati</taxon>
        <taxon>Actinomycetota</taxon>
        <taxon>Actinomycetes</taxon>
        <taxon>Mycobacteriales</taxon>
        <taxon>Mycobacteriaceae</taxon>
        <taxon>Mycolicibacter</taxon>
    </lineage>
</organism>
<dbReference type="GO" id="GO:0016887">
    <property type="term" value="F:ATP hydrolysis activity"/>
    <property type="evidence" value="ECO:0007669"/>
    <property type="project" value="TreeGrafter"/>
</dbReference>
<reference evidence="1 2" key="1">
    <citation type="submission" date="2016-01" db="EMBL/GenBank/DDBJ databases">
        <title>The new phylogeny of the genus Mycobacterium.</title>
        <authorList>
            <person name="Tarcisio F."/>
            <person name="Conor M."/>
            <person name="Antonella G."/>
            <person name="Elisabetta G."/>
            <person name="Giulia F.S."/>
            <person name="Sara T."/>
            <person name="Anna F."/>
            <person name="Clotilde B."/>
            <person name="Roberto B."/>
            <person name="Veronica D.S."/>
            <person name="Fabio R."/>
            <person name="Monica P."/>
            <person name="Olivier J."/>
            <person name="Enrico T."/>
            <person name="Nicola S."/>
        </authorList>
    </citation>
    <scope>NUCLEOTIDE SEQUENCE [LARGE SCALE GENOMIC DNA]</scope>
    <source>
        <strain evidence="1 2">DSM 45394</strain>
    </source>
</reference>
<evidence type="ECO:0000313" key="1">
    <source>
        <dbReference type="EMBL" id="ORW08511.1"/>
    </source>
</evidence>
<dbReference type="GO" id="GO:0005524">
    <property type="term" value="F:ATP binding"/>
    <property type="evidence" value="ECO:0007669"/>
    <property type="project" value="TreeGrafter"/>
</dbReference>
<evidence type="ECO:0000313" key="2">
    <source>
        <dbReference type="Proteomes" id="UP000193866"/>
    </source>
</evidence>
<dbReference type="GO" id="GO:0005829">
    <property type="term" value="C:cytosol"/>
    <property type="evidence" value="ECO:0007669"/>
    <property type="project" value="TreeGrafter"/>
</dbReference>
<dbReference type="RefSeq" id="WP_085266151.1">
    <property type="nucleotide sequence ID" value="NZ_LQPG01000035.1"/>
</dbReference>
<gene>
    <name evidence="1" type="ORF">AWC16_19120</name>
</gene>
<protein>
    <submittedName>
        <fullName evidence="1">Uncharacterized protein</fullName>
    </submittedName>
</protein>
<dbReference type="InterPro" id="IPR050625">
    <property type="entry name" value="ParA/MinD_ATPase"/>
</dbReference>
<dbReference type="Gene3D" id="3.40.50.300">
    <property type="entry name" value="P-loop containing nucleotide triphosphate hydrolases"/>
    <property type="match status" value="1"/>
</dbReference>
<name>A0A1X1YBU8_9MYCO</name>
<sequence>MADYIRQLEERAGMGSAGAQHLTGPAAGYSDRVEVSETLYAEERALHASEGEFMVKSGRREGPQQGWRSVISRVGIPIGKGAAEIEYDHDITKINKRLRYRKTVGVVAFKGGVGKTSMTMCLASTVAAHRQDGGVVAVDTVARGSLCLRVPGEQPAGGSVQALAQDQSLHSISDVRAHLMSNPHRLSVLGSRRELISEPLMPEDYLQALEQLRRHHEIVFVDTEPSTATPSYDTIIESLDALILVVSPTRDSAVPGREVLPWLRERGLTELASRTIVLLNHQSPAKPLMSVDAITNHFHNTEKVELLEIPYDPHIAEAGPISLALLDKATRRCFVKAAAILLDKLPAN</sequence>
<dbReference type="PANTHER" id="PTHR43384">
    <property type="entry name" value="SEPTUM SITE-DETERMINING PROTEIN MIND HOMOLOG, CHLOROPLASTIC-RELATED"/>
    <property type="match status" value="1"/>
</dbReference>
<dbReference type="InterPro" id="IPR027417">
    <property type="entry name" value="P-loop_NTPase"/>
</dbReference>
<dbReference type="GO" id="GO:0051782">
    <property type="term" value="P:negative regulation of cell division"/>
    <property type="evidence" value="ECO:0007669"/>
    <property type="project" value="TreeGrafter"/>
</dbReference>
<dbReference type="GO" id="GO:0009898">
    <property type="term" value="C:cytoplasmic side of plasma membrane"/>
    <property type="evidence" value="ECO:0007669"/>
    <property type="project" value="TreeGrafter"/>
</dbReference>
<proteinExistence type="predicted"/>
<dbReference type="STRING" id="1108812.AWC16_19120"/>
<dbReference type="OrthoDB" id="4640801at2"/>
<dbReference type="EMBL" id="LQPG01000035">
    <property type="protein sequence ID" value="ORW08511.1"/>
    <property type="molecule type" value="Genomic_DNA"/>
</dbReference>
<dbReference type="Proteomes" id="UP000193866">
    <property type="component" value="Unassembled WGS sequence"/>
</dbReference>
<keyword evidence="2" id="KW-1185">Reference proteome</keyword>
<dbReference type="PANTHER" id="PTHR43384:SF14">
    <property type="entry name" value="ESX-1 SECRETION-ASSOCIATED PROTEIN ESPI"/>
    <property type="match status" value="1"/>
</dbReference>
<dbReference type="SUPFAM" id="SSF52540">
    <property type="entry name" value="P-loop containing nucleoside triphosphate hydrolases"/>
    <property type="match status" value="1"/>
</dbReference>
<accession>A0A1X1YBU8</accession>
<comment type="caution">
    <text evidence="1">The sequence shown here is derived from an EMBL/GenBank/DDBJ whole genome shotgun (WGS) entry which is preliminary data.</text>
</comment>